<dbReference type="PANTHER" id="PTHR22939">
    <property type="entry name" value="SERINE PROTEASE FAMILY S1C HTRA-RELATED"/>
    <property type="match status" value="1"/>
</dbReference>
<evidence type="ECO:0000256" key="3">
    <source>
        <dbReference type="ARBA" id="ARBA00022801"/>
    </source>
</evidence>
<dbReference type="Pfam" id="PF13180">
    <property type="entry name" value="PDZ_2"/>
    <property type="match status" value="1"/>
</dbReference>
<feature type="domain" description="PDZ" evidence="4">
    <location>
        <begin position="252"/>
        <end position="324"/>
    </location>
</feature>
<keyword evidence="2 5" id="KW-0645">Protease</keyword>
<gene>
    <name evidence="5" type="ORF">MNBD_PLANCTO02-413</name>
</gene>
<dbReference type="SUPFAM" id="SSF50494">
    <property type="entry name" value="Trypsin-like serine proteases"/>
    <property type="match status" value="1"/>
</dbReference>
<dbReference type="PRINTS" id="PR00834">
    <property type="entry name" value="PROTEASES2C"/>
</dbReference>
<dbReference type="Gene3D" id="2.40.10.120">
    <property type="match status" value="1"/>
</dbReference>
<reference evidence="5" key="1">
    <citation type="submission" date="2018-06" db="EMBL/GenBank/DDBJ databases">
        <authorList>
            <person name="Zhirakovskaya E."/>
        </authorList>
    </citation>
    <scope>NUCLEOTIDE SEQUENCE</scope>
</reference>
<dbReference type="Gene3D" id="2.30.42.10">
    <property type="match status" value="1"/>
</dbReference>
<dbReference type="EMBL" id="UOGL01000294">
    <property type="protein sequence ID" value="VAX39090.1"/>
    <property type="molecule type" value="Genomic_DNA"/>
</dbReference>
<dbReference type="InterPro" id="IPR036034">
    <property type="entry name" value="PDZ_sf"/>
</dbReference>
<comment type="similarity">
    <text evidence="1">Belongs to the peptidase S1C family.</text>
</comment>
<protein>
    <submittedName>
        <fullName evidence="5">HtrA protease/chaperone protein</fullName>
    </submittedName>
</protein>
<dbReference type="GO" id="GO:0004252">
    <property type="term" value="F:serine-type endopeptidase activity"/>
    <property type="evidence" value="ECO:0007669"/>
    <property type="project" value="InterPro"/>
</dbReference>
<evidence type="ECO:0000259" key="4">
    <source>
        <dbReference type="PROSITE" id="PS50106"/>
    </source>
</evidence>
<dbReference type="AlphaFoldDB" id="A0A3B1DV37"/>
<organism evidence="5">
    <name type="scientific">hydrothermal vent metagenome</name>
    <dbReference type="NCBI Taxonomy" id="652676"/>
    <lineage>
        <taxon>unclassified sequences</taxon>
        <taxon>metagenomes</taxon>
        <taxon>ecological metagenomes</taxon>
    </lineage>
</organism>
<dbReference type="SMART" id="SM00228">
    <property type="entry name" value="PDZ"/>
    <property type="match status" value="1"/>
</dbReference>
<dbReference type="PROSITE" id="PS50106">
    <property type="entry name" value="PDZ"/>
    <property type="match status" value="1"/>
</dbReference>
<dbReference type="SUPFAM" id="SSF50156">
    <property type="entry name" value="PDZ domain-like"/>
    <property type="match status" value="1"/>
</dbReference>
<evidence type="ECO:0000256" key="1">
    <source>
        <dbReference type="ARBA" id="ARBA00010541"/>
    </source>
</evidence>
<accession>A0A3B1DV37</accession>
<proteinExistence type="inferred from homology"/>
<evidence type="ECO:0000313" key="5">
    <source>
        <dbReference type="EMBL" id="VAX39090.1"/>
    </source>
</evidence>
<evidence type="ECO:0000256" key="2">
    <source>
        <dbReference type="ARBA" id="ARBA00022670"/>
    </source>
</evidence>
<dbReference type="InterPro" id="IPR001478">
    <property type="entry name" value="PDZ"/>
</dbReference>
<dbReference type="GO" id="GO:0006508">
    <property type="term" value="P:proteolysis"/>
    <property type="evidence" value="ECO:0007669"/>
    <property type="project" value="UniProtKB-KW"/>
</dbReference>
<dbReference type="PANTHER" id="PTHR22939:SF129">
    <property type="entry name" value="SERINE PROTEASE HTRA2, MITOCHONDRIAL"/>
    <property type="match status" value="1"/>
</dbReference>
<sequence>MRSSHSLLPLCRGLFLVLFFSTPAFTKEAPAKPDTKSHKKHPLSKVFEKKVPRSIEDLKAIEKQVQAIEKKITAVTVGIRIGRASGSGVIVTEDGYILTAAHVCGAPGRKLTIIFPDGKKVKGVSLGSHRRYDAGLIKITEEGKWQYAEMADYKSVKTGDWAVALGHPGGFKKGRAPVLRLGRVIRKQSKLLQTDCVIVGGDSGGPLFDMHGRVIGINSRIGPALSWNFHAPISAYTKYWDAMAASEVIGGKGAILGVNGEKHPQGTRVTDVPEGYPAAKAGIQVGDVITKFAGKKPTGIENLARLVTRRNVGEKVNVEILRDGKTIQLKVKLEARK</sequence>
<dbReference type="InterPro" id="IPR001940">
    <property type="entry name" value="Peptidase_S1C"/>
</dbReference>
<name>A0A3B1DV37_9ZZZZ</name>
<dbReference type="InterPro" id="IPR009003">
    <property type="entry name" value="Peptidase_S1_PA"/>
</dbReference>
<dbReference type="Pfam" id="PF13365">
    <property type="entry name" value="Trypsin_2"/>
    <property type="match status" value="1"/>
</dbReference>
<keyword evidence="3" id="KW-0378">Hydrolase</keyword>